<reference evidence="3" key="2">
    <citation type="submission" date="2020-09" db="EMBL/GenBank/DDBJ databases">
        <authorList>
            <person name="Sun Q."/>
            <person name="Kim S."/>
        </authorList>
    </citation>
    <scope>NUCLEOTIDE SEQUENCE</scope>
    <source>
        <strain evidence="3">KCTC 32296</strain>
    </source>
</reference>
<dbReference type="InterPro" id="IPR048887">
    <property type="entry name" value="NtrZ-like"/>
</dbReference>
<feature type="signal peptide" evidence="2">
    <location>
        <begin position="1"/>
        <end position="25"/>
    </location>
</feature>
<gene>
    <name evidence="3" type="ORF">GCM10011273_06070</name>
</gene>
<keyword evidence="2" id="KW-0732">Signal</keyword>
<evidence type="ECO:0000256" key="1">
    <source>
        <dbReference type="SAM" id="MobiDB-lite"/>
    </source>
</evidence>
<proteinExistence type="predicted"/>
<evidence type="ECO:0000256" key="2">
    <source>
        <dbReference type="SAM" id="SignalP"/>
    </source>
</evidence>
<dbReference type="RefSeq" id="WP_189484878.1">
    <property type="nucleotide sequence ID" value="NZ_BMZB01000001.1"/>
</dbReference>
<evidence type="ECO:0008006" key="5">
    <source>
        <dbReference type="Google" id="ProtNLM"/>
    </source>
</evidence>
<feature type="chain" id="PRO_5037963960" description="Porin" evidence="2">
    <location>
        <begin position="26"/>
        <end position="150"/>
    </location>
</feature>
<sequence>MKRFGQILAGVAVLALAGSAMPALAQGKSAKPSASTQVSGLSEATLALASNVTTEPAASPASNFNKPQSKSIQLNGRGRWGVQVDVSEQPVRPSGWNDVEAGAFYKVNPKLRVGGSVGFGEKTNALKPVTKQQQDAEDKPRVRLETRFKF</sequence>
<dbReference type="Pfam" id="PF20841">
    <property type="entry name" value="NtrZ"/>
    <property type="match status" value="1"/>
</dbReference>
<name>A0A918PW05_9CAUL</name>
<protein>
    <recommendedName>
        <fullName evidence="5">Porin</fullName>
    </recommendedName>
</protein>
<dbReference type="EMBL" id="BMZB01000001">
    <property type="protein sequence ID" value="GGZ23788.1"/>
    <property type="molecule type" value="Genomic_DNA"/>
</dbReference>
<reference evidence="3" key="1">
    <citation type="journal article" date="2014" name="Int. J. Syst. Evol. Microbiol.">
        <title>Complete genome sequence of Corynebacterium casei LMG S-19264T (=DSM 44701T), isolated from a smear-ripened cheese.</title>
        <authorList>
            <consortium name="US DOE Joint Genome Institute (JGI-PGF)"/>
            <person name="Walter F."/>
            <person name="Albersmeier A."/>
            <person name="Kalinowski J."/>
            <person name="Ruckert C."/>
        </authorList>
    </citation>
    <scope>NUCLEOTIDE SEQUENCE</scope>
    <source>
        <strain evidence="3">KCTC 32296</strain>
    </source>
</reference>
<feature type="compositionally biased region" description="Basic and acidic residues" evidence="1">
    <location>
        <begin position="134"/>
        <end position="150"/>
    </location>
</feature>
<organism evidence="3 4">
    <name type="scientific">Asticcacaulis endophyticus</name>
    <dbReference type="NCBI Taxonomy" id="1395890"/>
    <lineage>
        <taxon>Bacteria</taxon>
        <taxon>Pseudomonadati</taxon>
        <taxon>Pseudomonadota</taxon>
        <taxon>Alphaproteobacteria</taxon>
        <taxon>Caulobacterales</taxon>
        <taxon>Caulobacteraceae</taxon>
        <taxon>Asticcacaulis</taxon>
    </lineage>
</organism>
<evidence type="ECO:0000313" key="3">
    <source>
        <dbReference type="EMBL" id="GGZ23788.1"/>
    </source>
</evidence>
<feature type="region of interest" description="Disordered" evidence="1">
    <location>
        <begin position="119"/>
        <end position="150"/>
    </location>
</feature>
<dbReference type="Proteomes" id="UP000662572">
    <property type="component" value="Unassembled WGS sequence"/>
</dbReference>
<dbReference type="AlphaFoldDB" id="A0A918PW05"/>
<feature type="region of interest" description="Disordered" evidence="1">
    <location>
        <begin position="52"/>
        <end position="71"/>
    </location>
</feature>
<comment type="caution">
    <text evidence="3">The sequence shown here is derived from an EMBL/GenBank/DDBJ whole genome shotgun (WGS) entry which is preliminary data.</text>
</comment>
<evidence type="ECO:0000313" key="4">
    <source>
        <dbReference type="Proteomes" id="UP000662572"/>
    </source>
</evidence>
<accession>A0A918PW05</accession>
<keyword evidence="4" id="KW-1185">Reference proteome</keyword>